<evidence type="ECO:0000259" key="2">
    <source>
        <dbReference type="Pfam" id="PF12172"/>
    </source>
</evidence>
<dbReference type="AlphaFoldDB" id="A0A381PV75"/>
<dbReference type="Pfam" id="PF12172">
    <property type="entry name" value="zf-ChsH2"/>
    <property type="match status" value="1"/>
</dbReference>
<dbReference type="SUPFAM" id="SSF50249">
    <property type="entry name" value="Nucleic acid-binding proteins"/>
    <property type="match status" value="1"/>
</dbReference>
<feature type="non-terminal residue" evidence="3">
    <location>
        <position position="1"/>
    </location>
</feature>
<evidence type="ECO:0000259" key="1">
    <source>
        <dbReference type="Pfam" id="PF01796"/>
    </source>
</evidence>
<proteinExistence type="predicted"/>
<feature type="domain" description="ChsH2 C-terminal OB-fold" evidence="1">
    <location>
        <begin position="55"/>
        <end position="122"/>
    </location>
</feature>
<reference evidence="3" key="1">
    <citation type="submission" date="2018-05" db="EMBL/GenBank/DDBJ databases">
        <authorList>
            <person name="Lanie J.A."/>
            <person name="Ng W.-L."/>
            <person name="Kazmierczak K.M."/>
            <person name="Andrzejewski T.M."/>
            <person name="Davidsen T.M."/>
            <person name="Wayne K.J."/>
            <person name="Tettelin H."/>
            <person name="Glass J.I."/>
            <person name="Rusch D."/>
            <person name="Podicherti R."/>
            <person name="Tsui H.-C.T."/>
            <person name="Winkler M.E."/>
        </authorList>
    </citation>
    <scope>NUCLEOTIDE SEQUENCE</scope>
</reference>
<protein>
    <recommendedName>
        <fullName evidence="4">DUF35 domain-containing protein</fullName>
    </recommendedName>
</protein>
<dbReference type="PANTHER" id="PTHR34075:SF5">
    <property type="entry name" value="BLR3430 PROTEIN"/>
    <property type="match status" value="1"/>
</dbReference>
<dbReference type="InterPro" id="IPR052513">
    <property type="entry name" value="Thioester_dehydratase-like"/>
</dbReference>
<organism evidence="3">
    <name type="scientific">marine metagenome</name>
    <dbReference type="NCBI Taxonomy" id="408172"/>
    <lineage>
        <taxon>unclassified sequences</taxon>
        <taxon>metagenomes</taxon>
        <taxon>ecological metagenomes</taxon>
    </lineage>
</organism>
<dbReference type="InterPro" id="IPR022002">
    <property type="entry name" value="ChsH2_Znr"/>
</dbReference>
<accession>A0A381PV75</accession>
<evidence type="ECO:0000313" key="3">
    <source>
        <dbReference type="EMBL" id="SUZ70966.1"/>
    </source>
</evidence>
<evidence type="ECO:0008006" key="4">
    <source>
        <dbReference type="Google" id="ProtNLM"/>
    </source>
</evidence>
<dbReference type="InterPro" id="IPR002878">
    <property type="entry name" value="ChsH2_C"/>
</dbReference>
<dbReference type="InterPro" id="IPR012340">
    <property type="entry name" value="NA-bd_OB-fold"/>
</dbReference>
<dbReference type="EMBL" id="UINC01001106">
    <property type="protein sequence ID" value="SUZ70966.1"/>
    <property type="molecule type" value="Genomic_DNA"/>
</dbReference>
<dbReference type="Pfam" id="PF01796">
    <property type="entry name" value="OB_ChsH2_C"/>
    <property type="match status" value="1"/>
</dbReference>
<gene>
    <name evidence="3" type="ORF">METZ01_LOCUS23820</name>
</gene>
<sequence>VAYNKPIPRKGQHNQPFWDGTKEGKLMLPRCTLCGKVHWYPRLICPSCHSTDLEWIEGSGEGRLHTFAVQHRAFGGWAEEVPYVTAYIDLNEGDRMMTVLRGVDPNKPEDIKIGAKVKVEFEQADDDTHIPFWRMVEE</sequence>
<dbReference type="PANTHER" id="PTHR34075">
    <property type="entry name" value="BLR3430 PROTEIN"/>
    <property type="match status" value="1"/>
</dbReference>
<feature type="domain" description="ChsH2 rubredoxin-like zinc ribbon" evidence="2">
    <location>
        <begin position="18"/>
        <end position="54"/>
    </location>
</feature>
<name>A0A381PV75_9ZZZZ</name>
<dbReference type="Gene3D" id="6.10.30.10">
    <property type="match status" value="1"/>
</dbReference>